<proteinExistence type="predicted"/>
<dbReference type="PANTHER" id="PTHR32294">
    <property type="entry name" value="DNA POLYMERASE III SUBUNIT ALPHA"/>
    <property type="match status" value="1"/>
</dbReference>
<gene>
    <name evidence="2" type="primary">dnaE</name>
</gene>
<dbReference type="GO" id="GO:0008408">
    <property type="term" value="F:3'-5' exonuclease activity"/>
    <property type="evidence" value="ECO:0007669"/>
    <property type="project" value="InterPro"/>
</dbReference>
<sequence>MESLIKAGTFDSLQHSRKGLTAIHEDAIDAVIPVKKAASFGQDDLFADLGGEGSSVAPFGLDFAIDDTEWPRRQLLATERDMLGLYVSAHPLDGAEHILSGARDCSIAELLASGRTTGDVQLSGLITGIQLKMTKQGNAWAIVNLVDRDAGIEVLFFPAAYQLVQHALAEDNVISVKGKIEDRDGTVNVFGRELAVLDVSSAEHGGRLPVRLALPAHRITEQSVRELKRILADHPGDSPVHLSVRGARKTTVYALQAKVDAITIASDVKGTFGADAWTGLA</sequence>
<organism evidence="2">
    <name type="scientific">Streptomyces platensis</name>
    <dbReference type="NCBI Taxonomy" id="58346"/>
    <lineage>
        <taxon>Bacteria</taxon>
        <taxon>Bacillati</taxon>
        <taxon>Actinomycetota</taxon>
        <taxon>Actinomycetes</taxon>
        <taxon>Kitasatosporales</taxon>
        <taxon>Streptomycetaceae</taxon>
        <taxon>Streptomyces</taxon>
    </lineage>
</organism>
<name>D3Y134_STRPT</name>
<reference evidence="2" key="1">
    <citation type="journal article" date="2010" name="Environ. Microbiol.">
        <title>Coevolution of antibiotic production and counter-resistance in soil bacteria.</title>
        <authorList>
            <person name="Laskaris P."/>
            <person name="Tolba S."/>
            <person name="Calvo-Bado L."/>
            <person name="Wellington L."/>
        </authorList>
    </citation>
    <scope>NUCLEOTIDE SEQUENCE</scope>
    <source>
        <strain evidence="2">CR50</strain>
    </source>
</reference>
<protein>
    <submittedName>
        <fullName evidence="2">Putative cytoplasmic protein</fullName>
    </submittedName>
</protein>
<dbReference type="GO" id="GO:0003676">
    <property type="term" value="F:nucleic acid binding"/>
    <property type="evidence" value="ECO:0007669"/>
    <property type="project" value="InterPro"/>
</dbReference>
<evidence type="ECO:0000259" key="1">
    <source>
        <dbReference type="Pfam" id="PF01336"/>
    </source>
</evidence>
<dbReference type="InterPro" id="IPR004365">
    <property type="entry name" value="NA-bd_OB_tRNA"/>
</dbReference>
<dbReference type="CDD" id="cd04485">
    <property type="entry name" value="DnaE_OBF"/>
    <property type="match status" value="1"/>
</dbReference>
<feature type="domain" description="OB" evidence="1">
    <location>
        <begin position="120"/>
        <end position="194"/>
    </location>
</feature>
<dbReference type="Pfam" id="PF01336">
    <property type="entry name" value="tRNA_anti-codon"/>
    <property type="match status" value="1"/>
</dbReference>
<accession>D3Y134</accession>
<dbReference type="PANTHER" id="PTHR32294:SF0">
    <property type="entry name" value="DNA POLYMERASE III SUBUNIT ALPHA"/>
    <property type="match status" value="1"/>
</dbReference>
<dbReference type="GO" id="GO:0006260">
    <property type="term" value="P:DNA replication"/>
    <property type="evidence" value="ECO:0007669"/>
    <property type="project" value="InterPro"/>
</dbReference>
<dbReference type="EMBL" id="GU384160">
    <property type="protein sequence ID" value="ADC52798.1"/>
    <property type="molecule type" value="Genomic_DNA"/>
</dbReference>
<dbReference type="AlphaFoldDB" id="D3Y134"/>
<dbReference type="InterPro" id="IPR004805">
    <property type="entry name" value="DnaE2/DnaE/PolC"/>
</dbReference>
<evidence type="ECO:0000313" key="2">
    <source>
        <dbReference type="EMBL" id="ADC52798.1"/>
    </source>
</evidence>